<accession>A0AAU8DUD2</accession>
<dbReference type="AlphaFoldDB" id="A0AAU8DUD2"/>
<dbReference type="RefSeq" id="WP_353650077.1">
    <property type="nucleotide sequence ID" value="NZ_CP159218.1"/>
</dbReference>
<organism evidence="2">
    <name type="scientific">Nakamurella sp. A5-74</name>
    <dbReference type="NCBI Taxonomy" id="3158264"/>
    <lineage>
        <taxon>Bacteria</taxon>
        <taxon>Bacillati</taxon>
        <taxon>Actinomycetota</taxon>
        <taxon>Actinomycetes</taxon>
        <taxon>Nakamurellales</taxon>
        <taxon>Nakamurellaceae</taxon>
        <taxon>Nakamurella</taxon>
    </lineage>
</organism>
<reference evidence="2" key="1">
    <citation type="submission" date="2024-05" db="EMBL/GenBank/DDBJ databases">
        <authorList>
            <person name="Cai S.Y."/>
            <person name="Jin L.M."/>
            <person name="Li H.R."/>
        </authorList>
    </citation>
    <scope>NUCLEOTIDE SEQUENCE</scope>
    <source>
        <strain evidence="2">A5-74</strain>
    </source>
</reference>
<feature type="region of interest" description="Disordered" evidence="1">
    <location>
        <begin position="57"/>
        <end position="105"/>
    </location>
</feature>
<dbReference type="Pfam" id="PF14013">
    <property type="entry name" value="MT0933_antitox"/>
    <property type="match status" value="1"/>
</dbReference>
<gene>
    <name evidence="2" type="ORF">ABLG96_03745</name>
</gene>
<protein>
    <submittedName>
        <fullName evidence="2">Antitoxin</fullName>
    </submittedName>
</protein>
<evidence type="ECO:0000313" key="2">
    <source>
        <dbReference type="EMBL" id="XCG64464.1"/>
    </source>
</evidence>
<dbReference type="EMBL" id="CP159218">
    <property type="protein sequence ID" value="XCG64464.1"/>
    <property type="molecule type" value="Genomic_DNA"/>
</dbReference>
<evidence type="ECO:0000256" key="1">
    <source>
        <dbReference type="SAM" id="MobiDB-lite"/>
    </source>
</evidence>
<dbReference type="InterPro" id="IPR028037">
    <property type="entry name" value="Antitoxin_Rv0909/MT0933"/>
</dbReference>
<sequence length="105" mass="10590">MVDFGGLKNKVEGFIADNDEKIKSGIEKAGDFVGGKIGHEKVDGVEDKLTGLVDKLAGNDQEPTVPPAATPPVTPPAATPPVTPPAATTPPVTPPAPTTPTTPAS</sequence>
<proteinExistence type="predicted"/>
<feature type="compositionally biased region" description="Pro residues" evidence="1">
    <location>
        <begin position="64"/>
        <end position="105"/>
    </location>
</feature>
<name>A0AAU8DUD2_9ACTN</name>